<proteinExistence type="predicted"/>
<organism evidence="2 3">
    <name type="scientific">Nocardia otitidiscaviarum</name>
    <dbReference type="NCBI Taxonomy" id="1823"/>
    <lineage>
        <taxon>Bacteria</taxon>
        <taxon>Bacillati</taxon>
        <taxon>Actinomycetota</taxon>
        <taxon>Actinomycetes</taxon>
        <taxon>Mycobacteriales</taxon>
        <taxon>Nocardiaceae</taxon>
        <taxon>Nocardia</taxon>
    </lineage>
</organism>
<dbReference type="EMBL" id="UGRY01000002">
    <property type="protein sequence ID" value="SUA73093.1"/>
    <property type="molecule type" value="Genomic_DNA"/>
</dbReference>
<accession>A0A378Y8P0</accession>
<dbReference type="STRING" id="1406858.GCA_000710895_01448"/>
<name>A0A378Y8P0_9NOCA</name>
<dbReference type="OrthoDB" id="4561477at2"/>
<feature type="transmembrane region" description="Helical" evidence="1">
    <location>
        <begin position="42"/>
        <end position="59"/>
    </location>
</feature>
<gene>
    <name evidence="2" type="ORF">NCTC1934_00527</name>
</gene>
<dbReference type="Proteomes" id="UP000255467">
    <property type="component" value="Unassembled WGS sequence"/>
</dbReference>
<evidence type="ECO:0000256" key="1">
    <source>
        <dbReference type="SAM" id="Phobius"/>
    </source>
</evidence>
<dbReference type="AlphaFoldDB" id="A0A378Y8P0"/>
<sequence>MRVVRGLSGVVAGGTAVLAATVLGAGILGARKGFPGPGVGVIAWHIAAAVLAVGVQVYADRRRTWGATLVGAVIVLATVSALLWTQWWD</sequence>
<evidence type="ECO:0000313" key="2">
    <source>
        <dbReference type="EMBL" id="SUA73093.1"/>
    </source>
</evidence>
<keyword evidence="1" id="KW-1133">Transmembrane helix</keyword>
<dbReference type="RefSeq" id="WP_081592682.1">
    <property type="nucleotide sequence ID" value="NZ_UGRY01000002.1"/>
</dbReference>
<protein>
    <submittedName>
        <fullName evidence="2">Uncharacterized protein</fullName>
    </submittedName>
</protein>
<evidence type="ECO:0000313" key="3">
    <source>
        <dbReference type="Proteomes" id="UP000255467"/>
    </source>
</evidence>
<keyword evidence="1" id="KW-0472">Membrane</keyword>
<feature type="transmembrane region" description="Helical" evidence="1">
    <location>
        <begin position="7"/>
        <end position="30"/>
    </location>
</feature>
<keyword evidence="1" id="KW-0812">Transmembrane</keyword>
<reference evidence="2 3" key="1">
    <citation type="submission" date="2018-06" db="EMBL/GenBank/DDBJ databases">
        <authorList>
            <consortium name="Pathogen Informatics"/>
            <person name="Doyle S."/>
        </authorList>
    </citation>
    <scope>NUCLEOTIDE SEQUENCE [LARGE SCALE GENOMIC DNA]</scope>
    <source>
        <strain evidence="2 3">NCTC1934</strain>
    </source>
</reference>
<keyword evidence="3" id="KW-1185">Reference proteome</keyword>
<feature type="transmembrane region" description="Helical" evidence="1">
    <location>
        <begin position="66"/>
        <end position="87"/>
    </location>
</feature>